<organism evidence="6 7">
    <name type="scientific">Eremothecium gossypii (strain ATCC 10895 / CBS 109.51 / FGSC 9923 / NRRL Y-1056)</name>
    <name type="common">Yeast</name>
    <name type="synonym">Ashbya gossypii</name>
    <dbReference type="NCBI Taxonomy" id="284811"/>
    <lineage>
        <taxon>Eukaryota</taxon>
        <taxon>Fungi</taxon>
        <taxon>Dikarya</taxon>
        <taxon>Ascomycota</taxon>
        <taxon>Saccharomycotina</taxon>
        <taxon>Saccharomycetes</taxon>
        <taxon>Saccharomycetales</taxon>
        <taxon>Saccharomycetaceae</taxon>
        <taxon>Eremothecium</taxon>
    </lineage>
</organism>
<dbReference type="AlphaFoldDB" id="Q752W8"/>
<evidence type="ECO:0000259" key="5">
    <source>
        <dbReference type="PROSITE" id="PS51011"/>
    </source>
</evidence>
<keyword evidence="2" id="KW-0804">Transcription</keyword>
<feature type="compositionally biased region" description="Low complexity" evidence="4">
    <location>
        <begin position="246"/>
        <end position="267"/>
    </location>
</feature>
<dbReference type="InterPro" id="IPR051232">
    <property type="entry name" value="ARID/SWI1_ChromRemod"/>
</dbReference>
<dbReference type="PANTHER" id="PTHR13964:SF27">
    <property type="entry name" value="HAT-TRICK, ISOFORM D"/>
    <property type="match status" value="1"/>
</dbReference>
<feature type="compositionally biased region" description="Polar residues" evidence="4">
    <location>
        <begin position="82"/>
        <end position="98"/>
    </location>
</feature>
<dbReference type="EMBL" id="AE016819">
    <property type="protein sequence ID" value="AAS53826.1"/>
    <property type="molecule type" value="Genomic_DNA"/>
</dbReference>
<dbReference type="OMA" id="NPIVCGR"/>
<feature type="region of interest" description="Disordered" evidence="4">
    <location>
        <begin position="246"/>
        <end position="280"/>
    </location>
</feature>
<dbReference type="InterPro" id="IPR036431">
    <property type="entry name" value="ARID_dom_sf"/>
</dbReference>
<feature type="region of interest" description="Disordered" evidence="4">
    <location>
        <begin position="168"/>
        <end position="222"/>
    </location>
</feature>
<feature type="region of interest" description="Disordered" evidence="4">
    <location>
        <begin position="430"/>
        <end position="468"/>
    </location>
</feature>
<feature type="compositionally biased region" description="Low complexity" evidence="4">
    <location>
        <begin position="432"/>
        <end position="443"/>
    </location>
</feature>
<dbReference type="KEGG" id="ago:AGOS_AFR455W"/>
<evidence type="ECO:0000256" key="1">
    <source>
        <dbReference type="ARBA" id="ARBA00023015"/>
    </source>
</evidence>
<dbReference type="STRING" id="284811.Q752W8"/>
<proteinExistence type="predicted"/>
<feature type="compositionally biased region" description="Low complexity" evidence="4">
    <location>
        <begin position="199"/>
        <end position="218"/>
    </location>
</feature>
<sequence>MEEQFMFGEEQQQQAGGRKEEYVGFFENGAGVEDGGSRGMSNITPQAILVRSSLSNVNSPAFGGPRADGTPDGGPGSKRGESSNAETSHYNGAASMSMSPAMFTPMGAGGSGGLQRLPNSTPGAAPSPQQILSQRATPQAAYGDLQDEVKVGGSEAAFGDRALFGAMGGRAPEDGDEGPQLGAGVAPMVTPHLPMEPSQPHALPQQAPTPHQPQQPAQKRMHMLQQLHEEQKNYSYVDRQPSIMQQQPHMMQQLPQQRPRMQQLPLQGQSETPKPAGSSPMVVPVNHRQLLQNLDPSIQKRVSQDLNSKQYELFVKSFMEHCKRCNIPFNPNPEIGGTRVNLFILYMLVQRMGGADNITRLQQWRGLAEKLQVYAENGDEELSKYYYATLTSYEKYLMTPDGIKETQSKRLLLQQCLQDTLRVLQQERLNKQAQQSPAVQQVQPPQPPPTHQPHQSQNPGRAPFTGQPQIQRPLQLTPIVQQMIPPHHPSQLQSLSDAQRAKQLKPRKPRVKKKSKKEQEEEKRQQESMQRMREIQLEKQRREQKIMLEEQLREQQELLRRRKEEQMRKLPKVYKRSFARSYVPIRRPIESQNGYDIKALAQLGEKIDAVKPIFLFAPELGTINLHAITMSLQSENNCEINTALNTLLVTSADNILKVPLRDTPELLDTLCILACEKLHKLYKGDFHRKVTQDGVQKEYVVDDLLLKAQESLNPIDQTMDQILQIYRKQYDEGEKNVTVKVDSLTGIDISQFPITPTESPLDVGPDEEDLTPVKFEPPKLKRWSYIIEPMRLQGMRKDDELSVVPYVAALRMVKDEVDTLFTKCHKRGSEDPQVLLVDQIATISMIIRNLSFDDSNATIMANNIYVNRYIFELLWVLFTQMKKFVLHRKVLNLKKDTIIILSNLSHLLKLDNVIDGCLLLFLVLSFVEPSPSKGDGCGLPYASYVAKVEKYRCYGVDVISKIMSLGYPNRTYISSILLSRFEEETTEAKVCTQLLRRYNGQHKCKLFNDIFSMVASTIPLKHLNQMPNLVEESVAVILQALTASIALLKFINPTEEFPFTERNLPYMWLTAEDGFGPSIRRLGEALSSMGSQNPNLKHLRPIFNLIGPKCVELVRLLVEKSMQIASFEPTQEKRLEVAKGIMSIANLFPTEATAITIMMNPASDSGMAFEMGRLYHLKKEILSKYRY</sequence>
<feature type="compositionally biased region" description="Basic and acidic residues" evidence="4">
    <location>
        <begin position="517"/>
        <end position="532"/>
    </location>
</feature>
<feature type="compositionally biased region" description="Polar residues" evidence="4">
    <location>
        <begin position="117"/>
        <end position="137"/>
    </location>
</feature>
<dbReference type="Proteomes" id="UP000000591">
    <property type="component" value="Chromosome VI"/>
</dbReference>
<evidence type="ECO:0000256" key="2">
    <source>
        <dbReference type="ARBA" id="ARBA00023163"/>
    </source>
</evidence>
<keyword evidence="7" id="KW-1185">Reference proteome</keyword>
<evidence type="ECO:0000313" key="6">
    <source>
        <dbReference type="EMBL" id="AAS53826.1"/>
    </source>
</evidence>
<feature type="region of interest" description="Disordered" evidence="4">
    <location>
        <begin position="1"/>
        <end position="21"/>
    </location>
</feature>
<dbReference type="InParanoid" id="Q752W8"/>
<keyword evidence="1" id="KW-0805">Transcription regulation</keyword>
<dbReference type="RefSeq" id="NP_986002.1">
    <property type="nucleotide sequence ID" value="NM_212138.1"/>
</dbReference>
<dbReference type="SMART" id="SM01014">
    <property type="entry name" value="ARID"/>
    <property type="match status" value="1"/>
</dbReference>
<feature type="region of interest" description="Disordered" evidence="4">
    <location>
        <begin position="56"/>
        <end position="141"/>
    </location>
</feature>
<dbReference type="PANTHER" id="PTHR13964">
    <property type="entry name" value="RBP-RELATED"/>
    <property type="match status" value="1"/>
</dbReference>
<dbReference type="GO" id="GO:0016514">
    <property type="term" value="C:SWI/SNF complex"/>
    <property type="evidence" value="ECO:0000318"/>
    <property type="project" value="GO_Central"/>
</dbReference>
<dbReference type="OrthoDB" id="1938591at2759"/>
<dbReference type="Pfam" id="PF01388">
    <property type="entry name" value="ARID"/>
    <property type="match status" value="1"/>
</dbReference>
<dbReference type="InterPro" id="IPR001606">
    <property type="entry name" value="ARID_dom"/>
</dbReference>
<dbReference type="SUPFAM" id="SSF46774">
    <property type="entry name" value="ARID-like"/>
    <property type="match status" value="1"/>
</dbReference>
<dbReference type="FunCoup" id="Q752W8">
    <property type="interactions" value="387"/>
</dbReference>
<feature type="compositionally biased region" description="Basic residues" evidence="4">
    <location>
        <begin position="502"/>
        <end position="516"/>
    </location>
</feature>
<gene>
    <name evidence="6" type="ORF">AGOS_AFR455W</name>
</gene>
<dbReference type="GO" id="GO:0006357">
    <property type="term" value="P:regulation of transcription by RNA polymerase II"/>
    <property type="evidence" value="ECO:0000318"/>
    <property type="project" value="GO_Central"/>
</dbReference>
<evidence type="ECO:0000313" key="7">
    <source>
        <dbReference type="Proteomes" id="UP000000591"/>
    </source>
</evidence>
<dbReference type="GO" id="GO:0005634">
    <property type="term" value="C:nucleus"/>
    <property type="evidence" value="ECO:0000318"/>
    <property type="project" value="GO_Central"/>
</dbReference>
<feature type="region of interest" description="Disordered" evidence="4">
    <location>
        <begin position="486"/>
        <end position="532"/>
    </location>
</feature>
<keyword evidence="3" id="KW-0539">Nucleus</keyword>
<reference evidence="7" key="2">
    <citation type="journal article" date="2013" name="G3 (Bethesda)">
        <title>Genomes of Ashbya fungi isolated from insects reveal four mating-type loci, numerous translocations, lack of transposons, and distinct gene duplications.</title>
        <authorList>
            <person name="Dietrich F.S."/>
            <person name="Voegeli S."/>
            <person name="Kuo S."/>
            <person name="Philippsen P."/>
        </authorList>
    </citation>
    <scope>GENOME REANNOTATION</scope>
    <source>
        <strain evidence="7">ATCC 10895 / CBS 109.51 / FGSC 9923 / NRRL Y-1056</strain>
    </source>
</reference>
<feature type="compositionally biased region" description="Low complexity" evidence="4">
    <location>
        <begin position="1"/>
        <end position="14"/>
    </location>
</feature>
<dbReference type="HOGENOM" id="CLU_002419_0_0_1"/>
<feature type="domain" description="ARID" evidence="5">
    <location>
        <begin position="308"/>
        <end position="398"/>
    </location>
</feature>
<protein>
    <submittedName>
        <fullName evidence="6">AFR455Wp</fullName>
    </submittedName>
</protein>
<evidence type="ECO:0000256" key="4">
    <source>
        <dbReference type="SAM" id="MobiDB-lite"/>
    </source>
</evidence>
<name>Q752W8_EREGS</name>
<dbReference type="Gene3D" id="1.10.150.60">
    <property type="entry name" value="ARID DNA-binding domain"/>
    <property type="match status" value="1"/>
</dbReference>
<dbReference type="SMART" id="SM00501">
    <property type="entry name" value="BRIGHT"/>
    <property type="match status" value="1"/>
</dbReference>
<reference evidence="6 7" key="1">
    <citation type="journal article" date="2004" name="Science">
        <title>The Ashbya gossypii genome as a tool for mapping the ancient Saccharomyces cerevisiae genome.</title>
        <authorList>
            <person name="Dietrich F.S."/>
            <person name="Voegeli S."/>
            <person name="Brachat S."/>
            <person name="Lerch A."/>
            <person name="Gates K."/>
            <person name="Steiner S."/>
            <person name="Mohr C."/>
            <person name="Pohlmann R."/>
            <person name="Luedi P."/>
            <person name="Choi S."/>
            <person name="Wing R.A."/>
            <person name="Flavier A."/>
            <person name="Gaffney T.D."/>
            <person name="Philippsen P."/>
        </authorList>
    </citation>
    <scope>NUCLEOTIDE SEQUENCE [LARGE SCALE GENOMIC DNA]</scope>
    <source>
        <strain evidence="7">ATCC 10895 / CBS 109.51 / FGSC 9923 / NRRL Y-1056</strain>
    </source>
</reference>
<evidence type="ECO:0000256" key="3">
    <source>
        <dbReference type="ARBA" id="ARBA00023242"/>
    </source>
</evidence>
<dbReference type="GO" id="GO:0000976">
    <property type="term" value="F:transcription cis-regulatory region binding"/>
    <property type="evidence" value="ECO:0000318"/>
    <property type="project" value="GO_Central"/>
</dbReference>
<dbReference type="GeneID" id="4622279"/>
<accession>Q752W8</accession>
<dbReference type="eggNOG" id="KOG2744">
    <property type="taxonomic scope" value="Eukaryota"/>
</dbReference>
<dbReference type="PROSITE" id="PS51011">
    <property type="entry name" value="ARID"/>
    <property type="match status" value="1"/>
</dbReference>